<evidence type="ECO:0000256" key="4">
    <source>
        <dbReference type="ARBA" id="ARBA00022989"/>
    </source>
</evidence>
<keyword evidence="7" id="KW-0804">Transcription</keyword>
<evidence type="ECO:0000259" key="10">
    <source>
        <dbReference type="Pfam" id="PF10099"/>
    </source>
</evidence>
<name>A0A318KHX6_9NOCA</name>
<evidence type="ECO:0000256" key="2">
    <source>
        <dbReference type="ARBA" id="ARBA00022475"/>
    </source>
</evidence>
<dbReference type="InterPro" id="IPR027383">
    <property type="entry name" value="Znf_put"/>
</dbReference>
<dbReference type="GO" id="GO:0016989">
    <property type="term" value="F:sigma factor antagonist activity"/>
    <property type="evidence" value="ECO:0007669"/>
    <property type="project" value="TreeGrafter"/>
</dbReference>
<dbReference type="PANTHER" id="PTHR37461">
    <property type="entry name" value="ANTI-SIGMA-K FACTOR RSKA"/>
    <property type="match status" value="1"/>
</dbReference>
<dbReference type="PANTHER" id="PTHR37461:SF1">
    <property type="entry name" value="ANTI-SIGMA-K FACTOR RSKA"/>
    <property type="match status" value="1"/>
</dbReference>
<evidence type="ECO:0000313" key="12">
    <source>
        <dbReference type="EMBL" id="PXX60267.1"/>
    </source>
</evidence>
<evidence type="ECO:0000256" key="8">
    <source>
        <dbReference type="ARBA" id="ARBA00029829"/>
    </source>
</evidence>
<evidence type="ECO:0000256" key="1">
    <source>
        <dbReference type="ARBA" id="ARBA00004162"/>
    </source>
</evidence>
<evidence type="ECO:0000313" key="13">
    <source>
        <dbReference type="Proteomes" id="UP000247569"/>
    </source>
</evidence>
<dbReference type="GO" id="GO:0005886">
    <property type="term" value="C:plasma membrane"/>
    <property type="evidence" value="ECO:0007669"/>
    <property type="project" value="UniProtKB-SubCell"/>
</dbReference>
<dbReference type="Proteomes" id="UP000247569">
    <property type="component" value="Unassembled WGS sequence"/>
</dbReference>
<dbReference type="RefSeq" id="WP_040732925.1">
    <property type="nucleotide sequence ID" value="NZ_QJKF01000010.1"/>
</dbReference>
<protein>
    <recommendedName>
        <fullName evidence="9">Regulator of SigK</fullName>
    </recommendedName>
    <alternativeName>
        <fullName evidence="8">Sigma-K anti-sigma factor RskA</fullName>
    </alternativeName>
</protein>
<keyword evidence="2" id="KW-1003">Cell membrane</keyword>
<dbReference type="Gene3D" id="1.10.10.1320">
    <property type="entry name" value="Anti-sigma factor, zinc-finger domain"/>
    <property type="match status" value="1"/>
</dbReference>
<keyword evidence="5" id="KW-0805">Transcription regulation</keyword>
<feature type="domain" description="Putative zinc-finger" evidence="11">
    <location>
        <begin position="10"/>
        <end position="36"/>
    </location>
</feature>
<comment type="subcellular location">
    <subcellularLocation>
        <location evidence="1">Cell membrane</location>
        <topology evidence="1">Single-pass membrane protein</topology>
    </subcellularLocation>
</comment>
<evidence type="ECO:0000256" key="7">
    <source>
        <dbReference type="ARBA" id="ARBA00023163"/>
    </source>
</evidence>
<keyword evidence="3" id="KW-0812">Transmembrane</keyword>
<comment type="caution">
    <text evidence="12">The sequence shown here is derived from an EMBL/GenBank/DDBJ whole genome shotgun (WGS) entry which is preliminary data.</text>
</comment>
<dbReference type="InterPro" id="IPR051474">
    <property type="entry name" value="Anti-sigma-K/W_factor"/>
</dbReference>
<evidence type="ECO:0000259" key="11">
    <source>
        <dbReference type="Pfam" id="PF13490"/>
    </source>
</evidence>
<dbReference type="GO" id="GO:0006417">
    <property type="term" value="P:regulation of translation"/>
    <property type="evidence" value="ECO:0007669"/>
    <property type="project" value="TreeGrafter"/>
</dbReference>
<gene>
    <name evidence="12" type="ORF">DFR70_110107</name>
</gene>
<dbReference type="Pfam" id="PF13490">
    <property type="entry name" value="zf-HC2"/>
    <property type="match status" value="1"/>
</dbReference>
<reference evidence="12 13" key="1">
    <citation type="submission" date="2018-05" db="EMBL/GenBank/DDBJ databases">
        <title>Genomic Encyclopedia of Type Strains, Phase IV (KMG-IV): sequencing the most valuable type-strain genomes for metagenomic binning, comparative biology and taxonomic classification.</title>
        <authorList>
            <person name="Goeker M."/>
        </authorList>
    </citation>
    <scope>NUCLEOTIDE SEQUENCE [LARGE SCALE GENOMIC DNA]</scope>
    <source>
        <strain evidence="12 13">DSM 44704</strain>
    </source>
</reference>
<proteinExistence type="predicted"/>
<dbReference type="Pfam" id="PF10099">
    <property type="entry name" value="RskA_C"/>
    <property type="match status" value="1"/>
</dbReference>
<evidence type="ECO:0000256" key="6">
    <source>
        <dbReference type="ARBA" id="ARBA00023136"/>
    </source>
</evidence>
<keyword evidence="13" id="KW-1185">Reference proteome</keyword>
<keyword evidence="6" id="KW-0472">Membrane</keyword>
<evidence type="ECO:0000256" key="5">
    <source>
        <dbReference type="ARBA" id="ARBA00023015"/>
    </source>
</evidence>
<organism evidence="12 13">
    <name type="scientific">Nocardia tenerifensis</name>
    <dbReference type="NCBI Taxonomy" id="228006"/>
    <lineage>
        <taxon>Bacteria</taxon>
        <taxon>Bacillati</taxon>
        <taxon>Actinomycetota</taxon>
        <taxon>Actinomycetes</taxon>
        <taxon>Mycobacteriales</taxon>
        <taxon>Nocardiaceae</taxon>
        <taxon>Nocardia</taxon>
    </lineage>
</organism>
<keyword evidence="4" id="KW-1133">Transmembrane helix</keyword>
<dbReference type="AlphaFoldDB" id="A0A318KHX6"/>
<evidence type="ECO:0000256" key="3">
    <source>
        <dbReference type="ARBA" id="ARBA00022692"/>
    </source>
</evidence>
<dbReference type="InterPro" id="IPR041916">
    <property type="entry name" value="Anti_sigma_zinc_sf"/>
</dbReference>
<dbReference type="InterPro" id="IPR018764">
    <property type="entry name" value="RskA_C"/>
</dbReference>
<sequence>MTSEPHNRTGAYVLDALPVDERADFERHLTDCAGCRSEVAEMSEAPGRSAGAVPADGMKEGVRADLHKRAAEDALGVTQLMPALNTLGRTDIMPALKGLPDNDSPAHSRRWTWWTAAGVAATAAALLAGLTLVGGEHNGEADQVRAARDAITRDGVVMAGDGVAEAVSSASIGKTVVMANGLPTPDEDHGYQLWSLPADGTPRSAGMMHVSGGRAELSTNLPGDTVLLAITAEPSRGSDQPTTPMVARIPLS</sequence>
<accession>A0A318KHX6</accession>
<evidence type="ECO:0000256" key="9">
    <source>
        <dbReference type="ARBA" id="ARBA00030803"/>
    </source>
</evidence>
<feature type="domain" description="Anti-sigma K factor RskA C-terminal" evidence="10">
    <location>
        <begin position="119"/>
        <end position="244"/>
    </location>
</feature>
<dbReference type="EMBL" id="QJKF01000010">
    <property type="protein sequence ID" value="PXX60267.1"/>
    <property type="molecule type" value="Genomic_DNA"/>
</dbReference>